<keyword evidence="2" id="KW-1185">Reference proteome</keyword>
<reference evidence="1 2" key="2">
    <citation type="submission" date="2018-06" db="EMBL/GenBank/DDBJ databases">
        <authorList>
            <person name="Zhirakovskaya E."/>
        </authorList>
    </citation>
    <scope>NUCLEOTIDE SEQUENCE [LARGE SCALE GENOMIC DNA]</scope>
    <source>
        <strain evidence="1 2">FBKL4.011</strain>
    </source>
</reference>
<protein>
    <submittedName>
        <fullName evidence="1">Uncharacterized protein</fullName>
    </submittedName>
</protein>
<dbReference type="OrthoDB" id="2991611at2"/>
<reference evidence="1 2" key="1">
    <citation type="submission" date="2018-06" db="EMBL/GenBank/DDBJ databases">
        <title>Thermoflavimicrobium daqus sp. nov., a thermophilic microbe isolated from Moutai-flavour Daqu.</title>
        <authorList>
            <person name="Wang X."/>
            <person name="Zhou H."/>
        </authorList>
    </citation>
    <scope>NUCLEOTIDE SEQUENCE [LARGE SCALE GENOMIC DNA]</scope>
    <source>
        <strain evidence="1 2">FBKL4.011</strain>
    </source>
</reference>
<name>A0A364K7X0_9BACL</name>
<dbReference type="Proteomes" id="UP000251213">
    <property type="component" value="Unassembled WGS sequence"/>
</dbReference>
<organism evidence="1 2">
    <name type="scientific">Thermoflavimicrobium daqui</name>
    <dbReference type="NCBI Taxonomy" id="2137476"/>
    <lineage>
        <taxon>Bacteria</taxon>
        <taxon>Bacillati</taxon>
        <taxon>Bacillota</taxon>
        <taxon>Bacilli</taxon>
        <taxon>Bacillales</taxon>
        <taxon>Thermoactinomycetaceae</taxon>
        <taxon>Thermoflavimicrobium</taxon>
    </lineage>
</organism>
<dbReference type="AlphaFoldDB" id="A0A364K7X0"/>
<comment type="caution">
    <text evidence="1">The sequence shown here is derived from an EMBL/GenBank/DDBJ whole genome shotgun (WGS) entry which is preliminary data.</text>
</comment>
<sequence>MKRYPSRYRTMRYKKTRKKLKGLRYRLHSKRQHRRRLLSRRRETNATIQNIASINGPISGYINIIIQIPTNFGNATVINDCHDASVNNKSG</sequence>
<dbReference type="RefSeq" id="WP_113657985.1">
    <property type="nucleotide sequence ID" value="NZ_KZ845664.1"/>
</dbReference>
<evidence type="ECO:0000313" key="1">
    <source>
        <dbReference type="EMBL" id="RAL26300.1"/>
    </source>
</evidence>
<evidence type="ECO:0000313" key="2">
    <source>
        <dbReference type="Proteomes" id="UP000251213"/>
    </source>
</evidence>
<dbReference type="EMBL" id="QJKK01000002">
    <property type="protein sequence ID" value="RAL26300.1"/>
    <property type="molecule type" value="Genomic_DNA"/>
</dbReference>
<proteinExistence type="predicted"/>
<accession>A0A364K7X0</accession>
<gene>
    <name evidence="1" type="ORF">DL897_04710</name>
</gene>